<sequence>MGVPFFNCLKKLHTVFHSGAAPVCIPTRIMVPFSPHPCQHLSFVDLIVAILTGVRQYLIDILIFISLMISDFEHFLLYLLAICISFLEKCLFRSFAHFFNWIVCLHFVKLYEFFIYLYIYIHLIRCIIGKYVLPHSGIPFQFVDDFFSFFVTI</sequence>
<dbReference type="AlphaFoldDB" id="A0A7J8AN59"/>
<protein>
    <submittedName>
        <fullName evidence="2">Uncharacterized protein</fullName>
    </submittedName>
</protein>
<keyword evidence="1" id="KW-1133">Transmembrane helix</keyword>
<reference evidence="2 3" key="1">
    <citation type="journal article" date="2020" name="Nature">
        <title>Six reference-quality genomes reveal evolution of bat adaptations.</title>
        <authorList>
            <person name="Jebb D."/>
            <person name="Huang Z."/>
            <person name="Pippel M."/>
            <person name="Hughes G.M."/>
            <person name="Lavrichenko K."/>
            <person name="Devanna P."/>
            <person name="Winkler S."/>
            <person name="Jermiin L.S."/>
            <person name="Skirmuntt E.C."/>
            <person name="Katzourakis A."/>
            <person name="Burkitt-Gray L."/>
            <person name="Ray D.A."/>
            <person name="Sullivan K.A.M."/>
            <person name="Roscito J.G."/>
            <person name="Kirilenko B.M."/>
            <person name="Davalos L.M."/>
            <person name="Corthals A.P."/>
            <person name="Power M.L."/>
            <person name="Jones G."/>
            <person name="Ransome R.D."/>
            <person name="Dechmann D.K.N."/>
            <person name="Locatelli A.G."/>
            <person name="Puechmaille S.J."/>
            <person name="Fedrigo O."/>
            <person name="Jarvis E.D."/>
            <person name="Hiller M."/>
            <person name="Vernes S.C."/>
            <person name="Myers E.W."/>
            <person name="Teeling E.C."/>
        </authorList>
    </citation>
    <scope>NUCLEOTIDE SEQUENCE [LARGE SCALE GENOMIC DNA]</scope>
    <source>
        <strain evidence="2">MMyoMyo1</strain>
        <tissue evidence="2">Flight muscle</tissue>
    </source>
</reference>
<gene>
    <name evidence="2" type="ORF">mMyoMyo1_008022</name>
</gene>
<feature type="transmembrane region" description="Helical" evidence="1">
    <location>
        <begin position="99"/>
        <end position="121"/>
    </location>
</feature>
<evidence type="ECO:0000313" key="3">
    <source>
        <dbReference type="Proteomes" id="UP000527355"/>
    </source>
</evidence>
<evidence type="ECO:0000313" key="2">
    <source>
        <dbReference type="EMBL" id="KAF6387530.1"/>
    </source>
</evidence>
<accession>A0A7J8AN59</accession>
<keyword evidence="1" id="KW-0472">Membrane</keyword>
<proteinExistence type="predicted"/>
<keyword evidence="3" id="KW-1185">Reference proteome</keyword>
<name>A0A7J8AN59_MYOMY</name>
<keyword evidence="1" id="KW-0812">Transmembrane</keyword>
<dbReference type="Proteomes" id="UP000527355">
    <property type="component" value="Unassembled WGS sequence"/>
</dbReference>
<comment type="caution">
    <text evidence="2">The sequence shown here is derived from an EMBL/GenBank/DDBJ whole genome shotgun (WGS) entry which is preliminary data.</text>
</comment>
<dbReference type="EMBL" id="JABWUV010000001">
    <property type="protein sequence ID" value="KAF6387530.1"/>
    <property type="molecule type" value="Genomic_DNA"/>
</dbReference>
<organism evidence="2 3">
    <name type="scientific">Myotis myotis</name>
    <name type="common">Greater mouse-eared bat</name>
    <name type="synonym">Vespertilio myotis</name>
    <dbReference type="NCBI Taxonomy" id="51298"/>
    <lineage>
        <taxon>Eukaryota</taxon>
        <taxon>Metazoa</taxon>
        <taxon>Chordata</taxon>
        <taxon>Craniata</taxon>
        <taxon>Vertebrata</taxon>
        <taxon>Euteleostomi</taxon>
        <taxon>Mammalia</taxon>
        <taxon>Eutheria</taxon>
        <taxon>Laurasiatheria</taxon>
        <taxon>Chiroptera</taxon>
        <taxon>Yangochiroptera</taxon>
        <taxon>Vespertilionidae</taxon>
        <taxon>Myotis</taxon>
    </lineage>
</organism>
<evidence type="ECO:0000256" key="1">
    <source>
        <dbReference type="SAM" id="Phobius"/>
    </source>
</evidence>